<dbReference type="AlphaFoldDB" id="G7Y7D5"/>
<gene>
    <name evidence="1" type="ORF">CLF_102152</name>
</gene>
<dbReference type="EMBL" id="DF142915">
    <property type="protein sequence ID" value="GAA48870.1"/>
    <property type="molecule type" value="Genomic_DNA"/>
</dbReference>
<proteinExistence type="predicted"/>
<reference evidence="1" key="1">
    <citation type="journal article" date="2011" name="Genome Biol.">
        <title>The draft genome of the carcinogenic human liver fluke Clonorchis sinensis.</title>
        <authorList>
            <person name="Wang X."/>
            <person name="Chen W."/>
            <person name="Huang Y."/>
            <person name="Sun J."/>
            <person name="Men J."/>
            <person name="Liu H."/>
            <person name="Luo F."/>
            <person name="Guo L."/>
            <person name="Lv X."/>
            <person name="Deng C."/>
            <person name="Zhou C."/>
            <person name="Fan Y."/>
            <person name="Li X."/>
            <person name="Huang L."/>
            <person name="Hu Y."/>
            <person name="Liang C."/>
            <person name="Hu X."/>
            <person name="Xu J."/>
            <person name="Yu X."/>
        </authorList>
    </citation>
    <scope>NUCLEOTIDE SEQUENCE [LARGE SCALE GENOMIC DNA]</scope>
    <source>
        <strain evidence="1">Henan</strain>
    </source>
</reference>
<name>G7Y7D5_CLOSI</name>
<accession>G7Y7D5</accession>
<dbReference type="Proteomes" id="UP000008909">
    <property type="component" value="Unassembled WGS sequence"/>
</dbReference>
<protein>
    <submittedName>
        <fullName evidence="1">Uncharacterized protein</fullName>
    </submittedName>
</protein>
<sequence>MFTSIFTATLAFLEPDEDTEQGKPVGIQTSQSFNHFSKNRFEHYAREARLNVISVPALHRITIDIDGCSPNADQIAWIIVEKCPLNSAGFITAYFRVISLPIVVDELSRADKLEEILSAGDVNKLCGAALPFKNYGEFATIFNLQSSSRIRSYFRNKLSERHGNMTRAYVGVFPAGTLLSSVANCSVVSHIIDTSHVKTRTRCFTSSSGYPIVCRYRCKHLKYQFPLPNLSSSTQWNNVTATEYVSLQWIPRMLYHAIFSDWLGRPCLCRPNKPMYQNCGSSYLLNGDDFIDEGKSLAETKQSLTLHTCDLRRRYSRDSILRYNCHRTLLFPRASNCQHFSTTHGDYGRSSHAPKELLYEAYSSRLSLSAVYGMRLFSTTKSR</sequence>
<keyword evidence="2" id="KW-1185">Reference proteome</keyword>
<reference key="2">
    <citation type="submission" date="2011-10" db="EMBL/GenBank/DDBJ databases">
        <title>The genome and transcriptome sequence of Clonorchis sinensis provide insights into the carcinogenic liver fluke.</title>
        <authorList>
            <person name="Wang X."/>
            <person name="Huang Y."/>
            <person name="Chen W."/>
            <person name="Liu H."/>
            <person name="Guo L."/>
            <person name="Chen Y."/>
            <person name="Luo F."/>
            <person name="Zhou W."/>
            <person name="Sun J."/>
            <person name="Mao Q."/>
            <person name="Liang P."/>
            <person name="Zhou C."/>
            <person name="Tian Y."/>
            <person name="Men J."/>
            <person name="Lv X."/>
            <person name="Huang L."/>
            <person name="Zhou J."/>
            <person name="Hu Y."/>
            <person name="Li R."/>
            <person name="Zhang F."/>
            <person name="Lei H."/>
            <person name="Li X."/>
            <person name="Hu X."/>
            <person name="Liang C."/>
            <person name="Xu J."/>
            <person name="Wu Z."/>
            <person name="Yu X."/>
        </authorList>
    </citation>
    <scope>NUCLEOTIDE SEQUENCE</scope>
    <source>
        <strain>Henan</strain>
    </source>
</reference>
<feature type="non-terminal residue" evidence="1">
    <location>
        <position position="383"/>
    </location>
</feature>
<evidence type="ECO:0000313" key="1">
    <source>
        <dbReference type="EMBL" id="GAA48870.1"/>
    </source>
</evidence>
<organism evidence="1 2">
    <name type="scientific">Clonorchis sinensis</name>
    <name type="common">Chinese liver fluke</name>
    <dbReference type="NCBI Taxonomy" id="79923"/>
    <lineage>
        <taxon>Eukaryota</taxon>
        <taxon>Metazoa</taxon>
        <taxon>Spiralia</taxon>
        <taxon>Lophotrochozoa</taxon>
        <taxon>Platyhelminthes</taxon>
        <taxon>Trematoda</taxon>
        <taxon>Digenea</taxon>
        <taxon>Opisthorchiida</taxon>
        <taxon>Opisthorchiata</taxon>
        <taxon>Opisthorchiidae</taxon>
        <taxon>Clonorchis</taxon>
    </lineage>
</organism>
<evidence type="ECO:0000313" key="2">
    <source>
        <dbReference type="Proteomes" id="UP000008909"/>
    </source>
</evidence>